<name>A0A3E0DRP3_9GAMM</name>
<evidence type="ECO:0000256" key="1">
    <source>
        <dbReference type="ARBA" id="ARBA00004429"/>
    </source>
</evidence>
<dbReference type="PANTHER" id="PTHR23522:SF10">
    <property type="entry name" value="3-PHENYLPROPIONIC ACID TRANSPORTER-RELATED"/>
    <property type="match status" value="1"/>
</dbReference>
<dbReference type="InterPro" id="IPR024989">
    <property type="entry name" value="MFS_assoc_dom"/>
</dbReference>
<protein>
    <submittedName>
        <fullName evidence="10">PPP family 3-phenylpropionic acid transporter</fullName>
    </submittedName>
</protein>
<evidence type="ECO:0000256" key="4">
    <source>
        <dbReference type="ARBA" id="ARBA00022519"/>
    </source>
</evidence>
<evidence type="ECO:0000256" key="6">
    <source>
        <dbReference type="ARBA" id="ARBA00022989"/>
    </source>
</evidence>
<keyword evidence="6 8" id="KW-1133">Transmembrane helix</keyword>
<dbReference type="InterPro" id="IPR036259">
    <property type="entry name" value="MFS_trans_sf"/>
</dbReference>
<keyword evidence="4" id="KW-0997">Cell inner membrane</keyword>
<feature type="transmembrane region" description="Helical" evidence="8">
    <location>
        <begin position="99"/>
        <end position="117"/>
    </location>
</feature>
<dbReference type="EMBL" id="QUNG01000002">
    <property type="protein sequence ID" value="REG85827.1"/>
    <property type="molecule type" value="Genomic_DNA"/>
</dbReference>
<evidence type="ECO:0000259" key="9">
    <source>
        <dbReference type="Pfam" id="PF12832"/>
    </source>
</evidence>
<gene>
    <name evidence="10" type="ORF">DFP81_102366</name>
</gene>
<evidence type="ECO:0000256" key="3">
    <source>
        <dbReference type="ARBA" id="ARBA00022475"/>
    </source>
</evidence>
<dbReference type="GO" id="GO:0015528">
    <property type="term" value="F:lactose:proton symporter activity"/>
    <property type="evidence" value="ECO:0007669"/>
    <property type="project" value="TreeGrafter"/>
</dbReference>
<evidence type="ECO:0000256" key="7">
    <source>
        <dbReference type="ARBA" id="ARBA00023136"/>
    </source>
</evidence>
<dbReference type="AlphaFoldDB" id="A0A3E0DRP3"/>
<evidence type="ECO:0000313" key="10">
    <source>
        <dbReference type="EMBL" id="REG85827.1"/>
    </source>
</evidence>
<keyword evidence="3" id="KW-1003">Cell membrane</keyword>
<keyword evidence="7 8" id="KW-0472">Membrane</keyword>
<proteinExistence type="predicted"/>
<comment type="caution">
    <text evidence="10">The sequence shown here is derived from an EMBL/GenBank/DDBJ whole genome shotgun (WGS) entry which is preliminary data.</text>
</comment>
<dbReference type="Gene3D" id="1.20.1250.20">
    <property type="entry name" value="MFS general substrate transporter like domains"/>
    <property type="match status" value="2"/>
</dbReference>
<organism evidence="10 11">
    <name type="scientific">Marinomonas pollencensis</name>
    <dbReference type="NCBI Taxonomy" id="491954"/>
    <lineage>
        <taxon>Bacteria</taxon>
        <taxon>Pseudomonadati</taxon>
        <taxon>Pseudomonadota</taxon>
        <taxon>Gammaproteobacteria</taxon>
        <taxon>Oceanospirillales</taxon>
        <taxon>Oceanospirillaceae</taxon>
        <taxon>Marinomonas</taxon>
    </lineage>
</organism>
<dbReference type="PANTHER" id="PTHR23522">
    <property type="entry name" value="BLL5896 PROTEIN"/>
    <property type="match status" value="1"/>
</dbReference>
<feature type="transmembrane region" description="Helical" evidence="8">
    <location>
        <begin position="12"/>
        <end position="33"/>
    </location>
</feature>
<reference evidence="10 11" key="1">
    <citation type="submission" date="2018-08" db="EMBL/GenBank/DDBJ databases">
        <title>Genomic Encyclopedia of Type Strains, Phase III (KMG-III): the genomes of soil and plant-associated and newly described type strains.</title>
        <authorList>
            <person name="Whitman W."/>
        </authorList>
    </citation>
    <scope>NUCLEOTIDE SEQUENCE [LARGE SCALE GENOMIC DNA]</scope>
    <source>
        <strain evidence="10 11">CECT 7375</strain>
    </source>
</reference>
<dbReference type="OrthoDB" id="9150135at2"/>
<dbReference type="PIRSF" id="PIRSF004925">
    <property type="entry name" value="HcaT"/>
    <property type="match status" value="1"/>
</dbReference>
<feature type="transmembrane region" description="Helical" evidence="8">
    <location>
        <begin position="76"/>
        <end position="93"/>
    </location>
</feature>
<dbReference type="SUPFAM" id="SSF103473">
    <property type="entry name" value="MFS general substrate transporter"/>
    <property type="match status" value="1"/>
</dbReference>
<feature type="transmembrane region" description="Helical" evidence="8">
    <location>
        <begin position="334"/>
        <end position="354"/>
    </location>
</feature>
<dbReference type="GO" id="GO:0030395">
    <property type="term" value="F:lactose binding"/>
    <property type="evidence" value="ECO:0007669"/>
    <property type="project" value="TreeGrafter"/>
</dbReference>
<feature type="transmembrane region" description="Helical" evidence="8">
    <location>
        <begin position="45"/>
        <end position="64"/>
    </location>
</feature>
<sequence>MFAAKARPIAWPLFSFYFFFCCLIGVMMPYISIYYKSIGLSASEIGRLMSTFTLSGILVPHFWGWLTAKVGLPKKVLQLAVFGCFICVIPFNWNDQFESLWLLTCAMALFYSALIPMTDALAVRSIRDLNVPYTRLRVGGSIGYVVAVASTGFLIGHFGPSVVIPVMCSYLLLALITTFFIKEQAYGVVIHKETVSFVSLLRSRESVFFFLLAFLSFMAHAPFNVFFAVHLEDAGYSGQQIGLLIALGVVMEIVLFLFGGNMVKKFHLFHIMVLCFICGAVRWFLVGWFAEILWVLVFTQLLHCITFALFHMVSIERVRLLFPERYASQGQAMYSAFAIGLGGGLGMVGAGYLWEWLGDAWVFTIAASISVLAVMILWLSQRLR</sequence>
<accession>A0A3E0DRP3</accession>
<keyword evidence="5 8" id="KW-0812">Transmembrane</keyword>
<dbReference type="Pfam" id="PF12832">
    <property type="entry name" value="MFS_1_like"/>
    <property type="match status" value="1"/>
</dbReference>
<keyword evidence="2" id="KW-0813">Transport</keyword>
<evidence type="ECO:0000256" key="8">
    <source>
        <dbReference type="SAM" id="Phobius"/>
    </source>
</evidence>
<dbReference type="GO" id="GO:0005886">
    <property type="term" value="C:plasma membrane"/>
    <property type="evidence" value="ECO:0007669"/>
    <property type="project" value="UniProtKB-SubCell"/>
</dbReference>
<feature type="transmembrane region" description="Helical" evidence="8">
    <location>
        <begin position="162"/>
        <end position="181"/>
    </location>
</feature>
<dbReference type="InterPro" id="IPR026032">
    <property type="entry name" value="HcaT-like"/>
</dbReference>
<dbReference type="Proteomes" id="UP000256542">
    <property type="component" value="Unassembled WGS sequence"/>
</dbReference>
<dbReference type="RefSeq" id="WP_115896599.1">
    <property type="nucleotide sequence ID" value="NZ_QUNG01000002.1"/>
</dbReference>
<feature type="transmembrane region" description="Helical" evidence="8">
    <location>
        <begin position="207"/>
        <end position="229"/>
    </location>
</feature>
<feature type="transmembrane region" description="Helical" evidence="8">
    <location>
        <begin position="292"/>
        <end position="313"/>
    </location>
</feature>
<feature type="transmembrane region" description="Helical" evidence="8">
    <location>
        <begin position="138"/>
        <end position="156"/>
    </location>
</feature>
<feature type="domain" description="Major facilitator superfamily associated" evidence="9">
    <location>
        <begin position="11"/>
        <end position="364"/>
    </location>
</feature>
<feature type="transmembrane region" description="Helical" evidence="8">
    <location>
        <begin position="360"/>
        <end position="379"/>
    </location>
</feature>
<feature type="transmembrane region" description="Helical" evidence="8">
    <location>
        <begin position="241"/>
        <end position="259"/>
    </location>
</feature>
<keyword evidence="11" id="KW-1185">Reference proteome</keyword>
<comment type="subcellular location">
    <subcellularLocation>
        <location evidence="1">Cell inner membrane</location>
        <topology evidence="1">Multi-pass membrane protein</topology>
    </subcellularLocation>
</comment>
<dbReference type="NCBIfam" id="NF037955">
    <property type="entry name" value="mfs"/>
    <property type="match status" value="1"/>
</dbReference>
<evidence type="ECO:0000256" key="2">
    <source>
        <dbReference type="ARBA" id="ARBA00022448"/>
    </source>
</evidence>
<feature type="transmembrane region" description="Helical" evidence="8">
    <location>
        <begin position="266"/>
        <end position="286"/>
    </location>
</feature>
<evidence type="ECO:0000313" key="11">
    <source>
        <dbReference type="Proteomes" id="UP000256542"/>
    </source>
</evidence>
<evidence type="ECO:0000256" key="5">
    <source>
        <dbReference type="ARBA" id="ARBA00022692"/>
    </source>
</evidence>